<dbReference type="Gene3D" id="3.30.70.20">
    <property type="match status" value="1"/>
</dbReference>
<dbReference type="FunFam" id="3.10.20.740:FF:000004">
    <property type="entry name" value="NADH-quinone oxidoreductase"/>
    <property type="match status" value="1"/>
</dbReference>
<dbReference type="SUPFAM" id="SSF46548">
    <property type="entry name" value="alpha-helical ferredoxin"/>
    <property type="match status" value="1"/>
</dbReference>
<dbReference type="Gene3D" id="3.10.20.740">
    <property type="match status" value="1"/>
</dbReference>
<dbReference type="PROSITE" id="PS51085">
    <property type="entry name" value="2FE2S_FER_2"/>
    <property type="match status" value="1"/>
</dbReference>
<name>X1KL96_9ZZZZ</name>
<evidence type="ECO:0000256" key="6">
    <source>
        <dbReference type="ARBA" id="ARBA00022723"/>
    </source>
</evidence>
<comment type="cofactor">
    <cofactor evidence="12">
        <name>[2Fe-2S] cluster</name>
        <dbReference type="ChEBI" id="CHEBI:190135"/>
    </cofactor>
</comment>
<keyword evidence="7" id="KW-1278">Translocase</keyword>
<evidence type="ECO:0000256" key="4">
    <source>
        <dbReference type="ARBA" id="ARBA00022485"/>
    </source>
</evidence>
<dbReference type="InterPro" id="IPR017896">
    <property type="entry name" value="4Fe4S_Fe-S-bd"/>
</dbReference>
<keyword evidence="9" id="KW-0411">Iron-sulfur</keyword>
<evidence type="ECO:0000256" key="11">
    <source>
        <dbReference type="ARBA" id="ARBA00023136"/>
    </source>
</evidence>
<evidence type="ECO:0000256" key="8">
    <source>
        <dbReference type="ARBA" id="ARBA00023004"/>
    </source>
</evidence>
<dbReference type="InterPro" id="IPR036010">
    <property type="entry name" value="2Fe-2S_ferredoxin-like_sf"/>
</dbReference>
<comment type="subcellular location">
    <subcellularLocation>
        <location evidence="2">Membrane</location>
    </subcellularLocation>
</comment>
<dbReference type="GO" id="GO:0042773">
    <property type="term" value="P:ATP synthesis coupled electron transport"/>
    <property type="evidence" value="ECO:0007669"/>
    <property type="project" value="InterPro"/>
</dbReference>
<comment type="similarity">
    <text evidence="3">Belongs to the complex I 75 kDa subunit family.</text>
</comment>
<dbReference type="PANTHER" id="PTHR24960:SF84">
    <property type="entry name" value="HYDROGENASE SUBUNIT"/>
    <property type="match status" value="1"/>
</dbReference>
<accession>X1KL96</accession>
<dbReference type="GO" id="GO:0016491">
    <property type="term" value="F:oxidoreductase activity"/>
    <property type="evidence" value="ECO:0007669"/>
    <property type="project" value="InterPro"/>
</dbReference>
<feature type="domain" description="4Fe-4S His(Cys)3-ligated-type" evidence="15">
    <location>
        <begin position="80"/>
        <end position="119"/>
    </location>
</feature>
<evidence type="ECO:0000259" key="14">
    <source>
        <dbReference type="PROSITE" id="PS51379"/>
    </source>
</evidence>
<feature type="domain" description="4Fe-4S ferredoxin-type" evidence="14">
    <location>
        <begin position="139"/>
        <end position="158"/>
    </location>
</feature>
<dbReference type="SUPFAM" id="SSF54292">
    <property type="entry name" value="2Fe-2S ferredoxin-like"/>
    <property type="match status" value="1"/>
</dbReference>
<dbReference type="PANTHER" id="PTHR24960">
    <property type="entry name" value="PHOTOSYSTEM I IRON-SULFUR CENTER-RELATED"/>
    <property type="match status" value="1"/>
</dbReference>
<dbReference type="GO" id="GO:0051537">
    <property type="term" value="F:2 iron, 2 sulfur cluster binding"/>
    <property type="evidence" value="ECO:0007669"/>
    <property type="project" value="UniProtKB-KW"/>
</dbReference>
<dbReference type="PROSITE" id="PS51839">
    <property type="entry name" value="4FE4S_HC3"/>
    <property type="match status" value="1"/>
</dbReference>
<comment type="cofactor">
    <cofactor evidence="1">
        <name>[4Fe-4S] cluster</name>
        <dbReference type="ChEBI" id="CHEBI:49883"/>
    </cofactor>
</comment>
<sequence>METIRLTIDGQEVETRRGMTVLEAAQAAGIYIPTLCSDPDLEPYGACRLCIVEIEGMRGLPPACTTPAVDGMVVRIETPAVNKVRQTTVELLIADHPSDCLTCPKNQQCDLQKVAAYLGITQQRFRKTTRLLPVDSSNPFFDRDPNYCILCGKCVRICDEVQGVGAIALAFRGYASKVATFGDGLLIDNLHTY</sequence>
<dbReference type="Pfam" id="PF10588">
    <property type="entry name" value="NADH-G_4Fe-4S_3"/>
    <property type="match status" value="1"/>
</dbReference>
<protein>
    <recommendedName>
        <fullName evidence="17">2Fe-2S ferredoxin-type domain-containing protein</fullName>
    </recommendedName>
</protein>
<dbReference type="PROSITE" id="PS51379">
    <property type="entry name" value="4FE4S_FER_2"/>
    <property type="match status" value="1"/>
</dbReference>
<proteinExistence type="inferred from homology"/>
<dbReference type="GO" id="GO:0046872">
    <property type="term" value="F:metal ion binding"/>
    <property type="evidence" value="ECO:0007669"/>
    <property type="project" value="UniProtKB-KW"/>
</dbReference>
<keyword evidence="4" id="KW-0004">4Fe-4S</keyword>
<evidence type="ECO:0000256" key="5">
    <source>
        <dbReference type="ARBA" id="ARBA00022714"/>
    </source>
</evidence>
<reference evidence="16" key="1">
    <citation type="journal article" date="2014" name="Front. Microbiol.">
        <title>High frequency of phylogenetically diverse reductive dehalogenase-homologous genes in deep subseafloor sedimentary metagenomes.</title>
        <authorList>
            <person name="Kawai M."/>
            <person name="Futagami T."/>
            <person name="Toyoda A."/>
            <person name="Takaki Y."/>
            <person name="Nishi S."/>
            <person name="Hori S."/>
            <person name="Arai W."/>
            <person name="Tsubouchi T."/>
            <person name="Morono Y."/>
            <person name="Uchiyama I."/>
            <person name="Ito T."/>
            <person name="Fujiyama A."/>
            <person name="Inagaki F."/>
            <person name="Takami H."/>
        </authorList>
    </citation>
    <scope>NUCLEOTIDE SEQUENCE</scope>
    <source>
        <strain evidence="16">Expedition CK06-06</strain>
    </source>
</reference>
<dbReference type="PROSITE" id="PS00641">
    <property type="entry name" value="COMPLEX1_75K_1"/>
    <property type="match status" value="1"/>
</dbReference>
<dbReference type="EMBL" id="BARV01000994">
    <property type="protein sequence ID" value="GAH90919.1"/>
    <property type="molecule type" value="Genomic_DNA"/>
</dbReference>
<dbReference type="CDD" id="cd00207">
    <property type="entry name" value="fer2"/>
    <property type="match status" value="1"/>
</dbReference>
<evidence type="ECO:0000256" key="9">
    <source>
        <dbReference type="ARBA" id="ARBA00023014"/>
    </source>
</evidence>
<evidence type="ECO:0000259" key="13">
    <source>
        <dbReference type="PROSITE" id="PS51085"/>
    </source>
</evidence>
<evidence type="ECO:0000256" key="7">
    <source>
        <dbReference type="ARBA" id="ARBA00022967"/>
    </source>
</evidence>
<dbReference type="GO" id="GO:0016020">
    <property type="term" value="C:membrane"/>
    <property type="evidence" value="ECO:0007669"/>
    <property type="project" value="UniProtKB-SubCell"/>
</dbReference>
<evidence type="ECO:0000256" key="10">
    <source>
        <dbReference type="ARBA" id="ARBA00023027"/>
    </source>
</evidence>
<feature type="non-terminal residue" evidence="16">
    <location>
        <position position="193"/>
    </location>
</feature>
<evidence type="ECO:0000259" key="15">
    <source>
        <dbReference type="PROSITE" id="PS51839"/>
    </source>
</evidence>
<dbReference type="GO" id="GO:0008137">
    <property type="term" value="F:NADH dehydrogenase (ubiquinone) activity"/>
    <property type="evidence" value="ECO:0007669"/>
    <property type="project" value="InterPro"/>
</dbReference>
<keyword evidence="11" id="KW-0472">Membrane</keyword>
<keyword evidence="10" id="KW-0520">NAD</keyword>
<evidence type="ECO:0000313" key="16">
    <source>
        <dbReference type="EMBL" id="GAH90919.1"/>
    </source>
</evidence>
<organism evidence="16">
    <name type="scientific">marine sediment metagenome</name>
    <dbReference type="NCBI Taxonomy" id="412755"/>
    <lineage>
        <taxon>unclassified sequences</taxon>
        <taxon>metagenomes</taxon>
        <taxon>ecological metagenomes</taxon>
    </lineage>
</organism>
<evidence type="ECO:0000256" key="1">
    <source>
        <dbReference type="ARBA" id="ARBA00001966"/>
    </source>
</evidence>
<dbReference type="SMART" id="SM00929">
    <property type="entry name" value="NADH-G_4Fe-4S_3"/>
    <property type="match status" value="1"/>
</dbReference>
<feature type="domain" description="2Fe-2S ferredoxin-type" evidence="13">
    <location>
        <begin position="2"/>
        <end position="80"/>
    </location>
</feature>
<keyword evidence="8" id="KW-0408">Iron</keyword>
<dbReference type="Pfam" id="PF13510">
    <property type="entry name" value="Fer2_4"/>
    <property type="match status" value="1"/>
</dbReference>
<dbReference type="InterPro" id="IPR019574">
    <property type="entry name" value="NADH_UbQ_OxRdtase_Gsu_4Fe4S-bd"/>
</dbReference>
<keyword evidence="6" id="KW-0479">Metal-binding</keyword>
<dbReference type="InterPro" id="IPR050157">
    <property type="entry name" value="PSI_iron-sulfur_center"/>
</dbReference>
<comment type="caution">
    <text evidence="16">The sequence shown here is derived from an EMBL/GenBank/DDBJ whole genome shotgun (WGS) entry which is preliminary data.</text>
</comment>
<gene>
    <name evidence="16" type="ORF">S06H3_03145</name>
</gene>
<evidence type="ECO:0000256" key="12">
    <source>
        <dbReference type="ARBA" id="ARBA00034078"/>
    </source>
</evidence>
<dbReference type="InterPro" id="IPR001041">
    <property type="entry name" value="2Fe-2S_ferredoxin-type"/>
</dbReference>
<dbReference type="InterPro" id="IPR000283">
    <property type="entry name" value="NADH_UbQ_OxRdtase_75kDa_su_CS"/>
</dbReference>
<evidence type="ECO:0008006" key="17">
    <source>
        <dbReference type="Google" id="ProtNLM"/>
    </source>
</evidence>
<dbReference type="AlphaFoldDB" id="X1KL96"/>
<evidence type="ECO:0000256" key="3">
    <source>
        <dbReference type="ARBA" id="ARBA00005404"/>
    </source>
</evidence>
<evidence type="ECO:0000256" key="2">
    <source>
        <dbReference type="ARBA" id="ARBA00004370"/>
    </source>
</evidence>
<dbReference type="GO" id="GO:0051539">
    <property type="term" value="F:4 iron, 4 sulfur cluster binding"/>
    <property type="evidence" value="ECO:0007669"/>
    <property type="project" value="UniProtKB-KW"/>
</dbReference>
<keyword evidence="5" id="KW-0001">2Fe-2S</keyword>